<dbReference type="Pfam" id="PF00656">
    <property type="entry name" value="Peptidase_C14"/>
    <property type="match status" value="1"/>
</dbReference>
<dbReference type="SUPFAM" id="SSF56436">
    <property type="entry name" value="C-type lectin-like"/>
    <property type="match status" value="1"/>
</dbReference>
<dbReference type="InterPro" id="IPR016187">
    <property type="entry name" value="CTDL_fold"/>
</dbReference>
<gene>
    <name evidence="3" type="ORF">H6G05_23485</name>
</gene>
<protein>
    <submittedName>
        <fullName evidence="3">SUMF1/EgtB/PvdO family nonheme iron enzyme</fullName>
    </submittedName>
</protein>
<dbReference type="InterPro" id="IPR042095">
    <property type="entry name" value="SUMF_sf"/>
</dbReference>
<dbReference type="PANTHER" id="PTHR23150:SF19">
    <property type="entry name" value="FORMYLGLYCINE-GENERATING ENZYME"/>
    <property type="match status" value="1"/>
</dbReference>
<dbReference type="Proteomes" id="UP000618445">
    <property type="component" value="Unassembled WGS sequence"/>
</dbReference>
<comment type="caution">
    <text evidence="3">The sequence shown here is derived from an EMBL/GenBank/DDBJ whole genome shotgun (WGS) entry which is preliminary data.</text>
</comment>
<dbReference type="Pfam" id="PF03781">
    <property type="entry name" value="FGE-sulfatase"/>
    <property type="match status" value="1"/>
</dbReference>
<evidence type="ECO:0000313" key="3">
    <source>
        <dbReference type="EMBL" id="MBD2319788.1"/>
    </source>
</evidence>
<dbReference type="EMBL" id="JACJQY010000065">
    <property type="protein sequence ID" value="MBD2319788.1"/>
    <property type="molecule type" value="Genomic_DNA"/>
</dbReference>
<name>A0ABR8CG64_9CYAN</name>
<reference evidence="3 4" key="1">
    <citation type="journal article" date="2020" name="ISME J.">
        <title>Comparative genomics reveals insights into cyanobacterial evolution and habitat adaptation.</title>
        <authorList>
            <person name="Chen M.Y."/>
            <person name="Teng W.K."/>
            <person name="Zhao L."/>
            <person name="Hu C.X."/>
            <person name="Zhou Y.K."/>
            <person name="Han B.P."/>
            <person name="Song L.R."/>
            <person name="Shu W.S."/>
        </authorList>
    </citation>
    <scope>NUCLEOTIDE SEQUENCE [LARGE SCALE GENOMIC DNA]</scope>
    <source>
        <strain evidence="3 4">FACHB-1050</strain>
    </source>
</reference>
<dbReference type="InterPro" id="IPR051043">
    <property type="entry name" value="Sulfatase_Mod_Factor_Kinase"/>
</dbReference>
<organism evidence="3 4">
    <name type="scientific">Phormidium tenue FACHB-1050</name>
    <dbReference type="NCBI Taxonomy" id="2692857"/>
    <lineage>
        <taxon>Bacteria</taxon>
        <taxon>Bacillati</taxon>
        <taxon>Cyanobacteriota</taxon>
        <taxon>Cyanophyceae</taxon>
        <taxon>Oscillatoriophycideae</taxon>
        <taxon>Oscillatoriales</taxon>
        <taxon>Oscillatoriaceae</taxon>
        <taxon>Phormidium</taxon>
    </lineage>
</organism>
<dbReference type="InterPro" id="IPR005532">
    <property type="entry name" value="SUMF_dom"/>
</dbReference>
<dbReference type="Gene3D" id="3.90.1580.10">
    <property type="entry name" value="paralog of FGE (formylglycine-generating enzyme)"/>
    <property type="match status" value="1"/>
</dbReference>
<evidence type="ECO:0000259" key="2">
    <source>
        <dbReference type="Pfam" id="PF03781"/>
    </source>
</evidence>
<keyword evidence="4" id="KW-1185">Reference proteome</keyword>
<evidence type="ECO:0000313" key="4">
    <source>
        <dbReference type="Proteomes" id="UP000618445"/>
    </source>
</evidence>
<dbReference type="SUPFAM" id="SSF52129">
    <property type="entry name" value="Caspase-like"/>
    <property type="match status" value="1"/>
</dbReference>
<sequence length="588" mass="65729">MANWAIAIGVNQYEFLHPLKYAKNDALHICNFLGNEAKFDRIFYFSDDSPDFDGKTTKPFRNNLLRVFNGLAKKPLRDGDNFWFFFAGHGILGDDGIDYLMPSDGDPDNLADTGISVNRVIQNLRLSGAGNVILALDACRNQVRRNGKTRSGEGIGRDTDREAKIADVISIAACSPTEYSYEVEDLKHGAFTYALVEGLGVQGRCATAAKLNIYLKHRVPELAKTKQTPRMLLDPMEKGHLILMPKYAEKSDLAPLRADAYQAFSYGKWDVAKRLWMQILAVDGANHEAIEQIERIVEVRFNLVSPQLLRVSDVANSPEISLRQANARTVEERQKVTESQLLNIDLGNGVTLELVKVPAGKFMMGSPDGEGDNDERPQHQVILQEFLIGKYAVTNAQWQAVMKTKGSANCDKKFQGDLQPVVGVSWHEARAFCAKVQQQTGKAVRLPTEAEWEYAARGANQSKGFIYAGSNNLDEVGWYGDNSGSVTHPVGQKTANELGIYDMSGNVWEWCLDEWHDSYANKPENLKKQGNQVWGDLNVDDNDNRYHPLRGGSWGNNAWNCRAALRDGYDARLQFDNFGFRAIFISFS</sequence>
<dbReference type="RefSeq" id="WP_190582156.1">
    <property type="nucleotide sequence ID" value="NZ_CAWPQU010000062.1"/>
</dbReference>
<accession>A0ABR8CG64</accession>
<proteinExistence type="predicted"/>
<feature type="domain" description="Sulfatase-modifying factor enzyme-like" evidence="2">
    <location>
        <begin position="353"/>
        <end position="582"/>
    </location>
</feature>
<dbReference type="PANTHER" id="PTHR23150">
    <property type="entry name" value="SULFATASE MODIFYING FACTOR 1, 2"/>
    <property type="match status" value="1"/>
</dbReference>
<dbReference type="Gene3D" id="3.40.50.1460">
    <property type="match status" value="1"/>
</dbReference>
<feature type="domain" description="Peptidase C14 caspase" evidence="1">
    <location>
        <begin position="3"/>
        <end position="231"/>
    </location>
</feature>
<dbReference type="InterPro" id="IPR029030">
    <property type="entry name" value="Caspase-like_dom_sf"/>
</dbReference>
<evidence type="ECO:0000259" key="1">
    <source>
        <dbReference type="Pfam" id="PF00656"/>
    </source>
</evidence>
<dbReference type="InterPro" id="IPR011600">
    <property type="entry name" value="Pept_C14_caspase"/>
</dbReference>